<dbReference type="GO" id="GO:0017118">
    <property type="term" value="F:lipoyltransferase activity"/>
    <property type="evidence" value="ECO:0007669"/>
    <property type="project" value="TreeGrafter"/>
</dbReference>
<organism evidence="9 10">
    <name type="scientific">Lutispora thermophila DSM 19022</name>
    <dbReference type="NCBI Taxonomy" id="1122184"/>
    <lineage>
        <taxon>Bacteria</taxon>
        <taxon>Bacillati</taxon>
        <taxon>Bacillota</taxon>
        <taxon>Clostridia</taxon>
        <taxon>Lutisporales</taxon>
        <taxon>Lutisporaceae</taxon>
        <taxon>Lutispora</taxon>
    </lineage>
</organism>
<dbReference type="GO" id="GO:0016979">
    <property type="term" value="F:lipoate-protein ligase activity"/>
    <property type="evidence" value="ECO:0007669"/>
    <property type="project" value="UniProtKB-EC"/>
</dbReference>
<dbReference type="Pfam" id="PF10437">
    <property type="entry name" value="Lip_prot_lig_C"/>
    <property type="match status" value="1"/>
</dbReference>
<proteinExistence type="predicted"/>
<dbReference type="STRING" id="1122184.SAMN02745176_01158"/>
<keyword evidence="4 9" id="KW-0436">Ligase</keyword>
<dbReference type="EMBL" id="FQZS01000007">
    <property type="protein sequence ID" value="SHI73776.1"/>
    <property type="molecule type" value="Genomic_DNA"/>
</dbReference>
<evidence type="ECO:0000256" key="6">
    <source>
        <dbReference type="ARBA" id="ARBA00022840"/>
    </source>
</evidence>
<dbReference type="SUPFAM" id="SSF55681">
    <property type="entry name" value="Class II aaRS and biotin synthetases"/>
    <property type="match status" value="1"/>
</dbReference>
<keyword evidence="6" id="KW-0067">ATP-binding</keyword>
<name>A0A1M6DKJ2_9FIRM</name>
<sequence length="327" mass="37883">MIYIKNESNNPYFNLALEEYLFNLDDNENYVLLWQNDNTIVVGKHQNTSEEINSEYVKEKNINIVRRITGGGAVYHDLGNLNYSFIIKGIEKADYDFSKFTIPIIKALRKLGVESELSGRNDITIDGKKFSGNAQLVKHGKLLHHGTLLFNSNMDVLSKALKVSEDKFESKSVKSVRARVTNIKDYLPRDITVLEFKELLLKYMFDEDTYLKEGQLTEKDLNNINSLMKNKYITWEWNYGESPEFNVRRSKRFANGKIETLSNVKDGIIQSIKFYGDFFGSDNLEEIENLLKGKRYEESQIRDALKDVNIDNYFKNISLDELVSCIL</sequence>
<evidence type="ECO:0000256" key="3">
    <source>
        <dbReference type="ARBA" id="ARBA00012367"/>
    </source>
</evidence>
<dbReference type="GO" id="GO:0005524">
    <property type="term" value="F:ATP binding"/>
    <property type="evidence" value="ECO:0007669"/>
    <property type="project" value="UniProtKB-KW"/>
</dbReference>
<comment type="pathway">
    <text evidence="2">Protein modification; protein lipoylation via exogenous pathway; protein N(6)-(lipoyl)lysine from lipoate: step 1/2.</text>
</comment>
<evidence type="ECO:0000313" key="9">
    <source>
        <dbReference type="EMBL" id="SHI73776.1"/>
    </source>
</evidence>
<dbReference type="UniPathway" id="UPA00537">
    <property type="reaction ID" value="UER00594"/>
</dbReference>
<dbReference type="AlphaFoldDB" id="A0A1M6DKJ2"/>
<evidence type="ECO:0000256" key="2">
    <source>
        <dbReference type="ARBA" id="ARBA00005124"/>
    </source>
</evidence>
<dbReference type="OrthoDB" id="9788148at2"/>
<dbReference type="PANTHER" id="PTHR12561:SF3">
    <property type="entry name" value="LIPOYLTRANSFERASE 1, MITOCHONDRIAL"/>
    <property type="match status" value="1"/>
</dbReference>
<dbReference type="RefSeq" id="WP_073025290.1">
    <property type="nucleotide sequence ID" value="NZ_FQZS01000007.1"/>
</dbReference>
<comment type="pathway">
    <text evidence="1">Protein modification; protein lipoylation via exogenous pathway; protein N(6)-(lipoyl)lysine from lipoate: step 2/2.</text>
</comment>
<protein>
    <recommendedName>
        <fullName evidence="3">lipoate--protein ligase</fullName>
        <ecNumber evidence="3">6.3.1.20</ecNumber>
    </recommendedName>
</protein>
<gene>
    <name evidence="9" type="ORF">SAMN02745176_01158</name>
</gene>
<evidence type="ECO:0000259" key="8">
    <source>
        <dbReference type="PROSITE" id="PS51733"/>
    </source>
</evidence>
<feature type="domain" description="BPL/LPL catalytic" evidence="8">
    <location>
        <begin position="25"/>
        <end position="212"/>
    </location>
</feature>
<evidence type="ECO:0000313" key="10">
    <source>
        <dbReference type="Proteomes" id="UP000184442"/>
    </source>
</evidence>
<dbReference type="Gene3D" id="3.30.930.10">
    <property type="entry name" value="Bira Bifunctional Protein, Domain 2"/>
    <property type="match status" value="1"/>
</dbReference>
<dbReference type="EC" id="6.3.1.20" evidence="3"/>
<dbReference type="CDD" id="cd16443">
    <property type="entry name" value="LplA"/>
    <property type="match status" value="1"/>
</dbReference>
<evidence type="ECO:0000256" key="7">
    <source>
        <dbReference type="ARBA" id="ARBA00048037"/>
    </source>
</evidence>
<dbReference type="Proteomes" id="UP000184442">
    <property type="component" value="Unassembled WGS sequence"/>
</dbReference>
<evidence type="ECO:0000256" key="5">
    <source>
        <dbReference type="ARBA" id="ARBA00022741"/>
    </source>
</evidence>
<keyword evidence="5" id="KW-0547">Nucleotide-binding</keyword>
<accession>A0A1M6DKJ2</accession>
<evidence type="ECO:0000256" key="4">
    <source>
        <dbReference type="ARBA" id="ARBA00022598"/>
    </source>
</evidence>
<dbReference type="Pfam" id="PF21948">
    <property type="entry name" value="LplA-B_cat"/>
    <property type="match status" value="1"/>
</dbReference>
<dbReference type="InterPro" id="IPR045864">
    <property type="entry name" value="aa-tRNA-synth_II/BPL/LPL"/>
</dbReference>
<reference evidence="9 10" key="1">
    <citation type="submission" date="2016-11" db="EMBL/GenBank/DDBJ databases">
        <authorList>
            <person name="Jaros S."/>
            <person name="Januszkiewicz K."/>
            <person name="Wedrychowicz H."/>
        </authorList>
    </citation>
    <scope>NUCLEOTIDE SEQUENCE [LARGE SCALE GENOMIC DNA]</scope>
    <source>
        <strain evidence="9 10">DSM 19022</strain>
    </source>
</reference>
<dbReference type="FunFam" id="3.30.930.10:FF:000072">
    <property type="entry name" value="Lipoate--protein ligase"/>
    <property type="match status" value="1"/>
</dbReference>
<dbReference type="Gene3D" id="3.30.390.50">
    <property type="entry name" value="CO dehydrogenase flavoprotein, C-terminal domain"/>
    <property type="match status" value="1"/>
</dbReference>
<dbReference type="NCBIfam" id="TIGR00545">
    <property type="entry name" value="lipoyltrans"/>
    <property type="match status" value="1"/>
</dbReference>
<dbReference type="PROSITE" id="PS51733">
    <property type="entry name" value="BPL_LPL_CATALYTIC"/>
    <property type="match status" value="1"/>
</dbReference>
<comment type="catalytic activity">
    <reaction evidence="7">
        <text>L-lysyl-[lipoyl-carrier protein] + (R)-lipoate + ATP = N(6)-[(R)-lipoyl]-L-lysyl-[lipoyl-carrier protein] + AMP + diphosphate + H(+)</text>
        <dbReference type="Rhea" id="RHEA:49288"/>
        <dbReference type="Rhea" id="RHEA-COMP:10500"/>
        <dbReference type="Rhea" id="RHEA-COMP:10502"/>
        <dbReference type="ChEBI" id="CHEBI:15378"/>
        <dbReference type="ChEBI" id="CHEBI:29969"/>
        <dbReference type="ChEBI" id="CHEBI:30616"/>
        <dbReference type="ChEBI" id="CHEBI:33019"/>
        <dbReference type="ChEBI" id="CHEBI:83088"/>
        <dbReference type="ChEBI" id="CHEBI:83099"/>
        <dbReference type="ChEBI" id="CHEBI:456215"/>
        <dbReference type="EC" id="6.3.1.20"/>
    </reaction>
</comment>
<dbReference type="InterPro" id="IPR019491">
    <property type="entry name" value="Lipoate_protein_ligase_C"/>
</dbReference>
<dbReference type="PANTHER" id="PTHR12561">
    <property type="entry name" value="LIPOATE-PROTEIN LIGASE"/>
    <property type="match status" value="1"/>
</dbReference>
<dbReference type="GO" id="GO:0005737">
    <property type="term" value="C:cytoplasm"/>
    <property type="evidence" value="ECO:0007669"/>
    <property type="project" value="TreeGrafter"/>
</dbReference>
<dbReference type="GO" id="GO:0009249">
    <property type="term" value="P:protein lipoylation"/>
    <property type="evidence" value="ECO:0007669"/>
    <property type="project" value="InterPro"/>
</dbReference>
<evidence type="ECO:0000256" key="1">
    <source>
        <dbReference type="ARBA" id="ARBA00005085"/>
    </source>
</evidence>
<dbReference type="SUPFAM" id="SSF82649">
    <property type="entry name" value="SufE/NifU"/>
    <property type="match status" value="1"/>
</dbReference>
<keyword evidence="10" id="KW-1185">Reference proteome</keyword>
<dbReference type="InterPro" id="IPR004143">
    <property type="entry name" value="BPL_LPL_catalytic"/>
</dbReference>
<dbReference type="InterPro" id="IPR004562">
    <property type="entry name" value="LipoylTrfase_LipoateP_Ligase"/>
</dbReference>